<comment type="pathway">
    <text evidence="16">Cell wall biogenesis; peptidoglycan biosynthesis.</text>
</comment>
<evidence type="ECO:0000256" key="11">
    <source>
        <dbReference type="ARBA" id="ARBA00022989"/>
    </source>
</evidence>
<keyword evidence="11 16" id="KW-1133">Transmembrane helix</keyword>
<keyword evidence="13 16" id="KW-0717">Septation</keyword>
<evidence type="ECO:0000256" key="9">
    <source>
        <dbReference type="ARBA" id="ARBA00022960"/>
    </source>
</evidence>
<dbReference type="InterPro" id="IPR036138">
    <property type="entry name" value="PBP_dimer_sf"/>
</dbReference>
<dbReference type="EC" id="3.4.16.4" evidence="16"/>
<dbReference type="Pfam" id="PF03717">
    <property type="entry name" value="PBP_dimer"/>
    <property type="match status" value="1"/>
</dbReference>
<evidence type="ECO:0000256" key="7">
    <source>
        <dbReference type="ARBA" id="ARBA00022692"/>
    </source>
</evidence>
<evidence type="ECO:0000256" key="6">
    <source>
        <dbReference type="ARBA" id="ARBA00022670"/>
    </source>
</evidence>
<dbReference type="GO" id="GO:0043093">
    <property type="term" value="P:FtsZ-dependent cytokinesis"/>
    <property type="evidence" value="ECO:0007669"/>
    <property type="project" value="UniProtKB-UniRule"/>
</dbReference>
<evidence type="ECO:0000256" key="13">
    <source>
        <dbReference type="ARBA" id="ARBA00023210"/>
    </source>
</evidence>
<comment type="similarity">
    <text evidence="16">Belongs to the transpeptidase family. FtsI subfamily.</text>
</comment>
<feature type="domain" description="HTH cro/C1-type" evidence="17">
    <location>
        <begin position="145"/>
        <end position="166"/>
    </location>
</feature>
<comment type="caution">
    <text evidence="18">The sequence shown here is derived from an EMBL/GenBank/DDBJ whole genome shotgun (WGS) entry which is preliminary data.</text>
</comment>
<dbReference type="GO" id="GO:0000917">
    <property type="term" value="P:division septum assembly"/>
    <property type="evidence" value="ECO:0007669"/>
    <property type="project" value="UniProtKB-KW"/>
</dbReference>
<evidence type="ECO:0000256" key="3">
    <source>
        <dbReference type="ARBA" id="ARBA00022519"/>
    </source>
</evidence>
<dbReference type="GO" id="GO:0008360">
    <property type="term" value="P:regulation of cell shape"/>
    <property type="evidence" value="ECO:0007669"/>
    <property type="project" value="UniProtKB-KW"/>
</dbReference>
<dbReference type="Gene3D" id="3.40.710.10">
    <property type="entry name" value="DD-peptidase/beta-lactamase superfamily"/>
    <property type="match status" value="1"/>
</dbReference>
<dbReference type="UniPathway" id="UPA00219"/>
<keyword evidence="3 16" id="KW-0997">Cell inner membrane</keyword>
<dbReference type="SUPFAM" id="SSF56519">
    <property type="entry name" value="Penicillin binding protein dimerisation domain"/>
    <property type="match status" value="1"/>
</dbReference>
<feature type="active site" description="Acyl-ester intermediate" evidence="16">
    <location>
        <position position="349"/>
    </location>
</feature>
<evidence type="ECO:0000313" key="18">
    <source>
        <dbReference type="EMBL" id="EHY31988.1"/>
    </source>
</evidence>
<dbReference type="GO" id="GO:0005886">
    <property type="term" value="C:plasma membrane"/>
    <property type="evidence" value="ECO:0007669"/>
    <property type="project" value="UniProtKB-SubCell"/>
</dbReference>
<dbReference type="GO" id="GO:0071555">
    <property type="term" value="P:cell wall organization"/>
    <property type="evidence" value="ECO:0007669"/>
    <property type="project" value="UniProtKB-KW"/>
</dbReference>
<keyword evidence="19" id="KW-1185">Reference proteome</keyword>
<dbReference type="InterPro" id="IPR001387">
    <property type="entry name" value="Cro/C1-type_HTH"/>
</dbReference>
<evidence type="ECO:0000256" key="1">
    <source>
        <dbReference type="ARBA" id="ARBA00004370"/>
    </source>
</evidence>
<dbReference type="InterPro" id="IPR037532">
    <property type="entry name" value="FtsI_transpept"/>
</dbReference>
<evidence type="ECO:0000256" key="12">
    <source>
        <dbReference type="ARBA" id="ARBA00023136"/>
    </source>
</evidence>
<evidence type="ECO:0000256" key="8">
    <source>
        <dbReference type="ARBA" id="ARBA00022801"/>
    </source>
</evidence>
<sequence>MRRFVDAVMERLQDMLERLGEHVLGALTHVAGWVVEWVQKKLAADREARRPQPINRASPLLLIPIPKWRTQFAFFLIVVAFLGLAVRVFWLQVYTSDFLQDKGEARYARTITIAGSRGEILDRNGVVLASTQPVRSIWADPAFTKKATKEDLKKLAEVLGISYADLDKKLKNPPSRNFVYLARKRDLATAEAVKALAIPGIGVQAEVLREYPDGPVTAHVVGFTGWDDHGQEGVELSKDDVLTGKGGARRVLRDRLGRIVDDVWAKDAVEGRDVSLSIDSRVQFIAYEALSDMIVESGAKAGAVVVADVRTGEILALANNPTYDPNDRSTMVFERVRNRVLTDEFEPGSTMKPFAIAKAIDMGIVDPLTTIQTAPGKLTIGDRTIGDTHDYGLLTVAEIVAKSSNIGTTKIALEIAPQTLWETYTALGFGRAPDIGFPGATAGRLRPAKSWRPIEQATISYGHGMTASLMQLVRAYTALARNGDVIDLTLEKREGPVEKGTQVFKPETARVMRAMMMQTVARGGTATRVKVAGYSVAGKTGTANKVKDGRYTNDVVASFVGLVPATEPRFIIAVMVDEPGPKYHFGGRVAAPVFNRVAEGALRTLMVTPDDVTSAGGVGLMAKIRH</sequence>
<dbReference type="PANTHER" id="PTHR30627:SF1">
    <property type="entry name" value="PEPTIDOGLYCAN D,D-TRANSPEPTIDASE FTSI"/>
    <property type="match status" value="1"/>
</dbReference>
<comment type="catalytic activity">
    <reaction evidence="16">
        <text>Preferential cleavage: (Ac)2-L-Lys-D-Ala-|-D-Ala. Also transpeptidation of peptidyl-alanyl moieties that are N-acyl substituents of D-alanine.</text>
        <dbReference type="EC" id="3.4.16.4"/>
    </reaction>
</comment>
<dbReference type="Pfam" id="PF00905">
    <property type="entry name" value="Transpeptidase"/>
    <property type="match status" value="1"/>
</dbReference>
<name>H3KD16_9BURK</name>
<dbReference type="Gene3D" id="1.10.150.770">
    <property type="match status" value="1"/>
</dbReference>
<dbReference type="PROSITE" id="PS50943">
    <property type="entry name" value="HTH_CROC1"/>
    <property type="match status" value="1"/>
</dbReference>
<dbReference type="Proteomes" id="UP000004956">
    <property type="component" value="Unassembled WGS sequence"/>
</dbReference>
<keyword evidence="4 16" id="KW-0132">Cell division</keyword>
<keyword evidence="8 16" id="KW-0378">Hydrolase</keyword>
<comment type="function">
    <text evidence="16">Catalyzes cross-linking of the peptidoglycan cell wall at the division septum.</text>
</comment>
<keyword evidence="6 16" id="KW-0645">Protease</keyword>
<dbReference type="AlphaFoldDB" id="H3KD16"/>
<accession>H3KD16</accession>
<evidence type="ECO:0000256" key="15">
    <source>
        <dbReference type="ARBA" id="ARBA00023316"/>
    </source>
</evidence>
<dbReference type="GO" id="GO:0006508">
    <property type="term" value="P:proteolysis"/>
    <property type="evidence" value="ECO:0007669"/>
    <property type="project" value="UniProtKB-KW"/>
</dbReference>
<dbReference type="GO" id="GO:0008658">
    <property type="term" value="F:penicillin binding"/>
    <property type="evidence" value="ECO:0007669"/>
    <property type="project" value="InterPro"/>
</dbReference>
<evidence type="ECO:0000256" key="2">
    <source>
        <dbReference type="ARBA" id="ARBA00022475"/>
    </source>
</evidence>
<evidence type="ECO:0000259" key="17">
    <source>
        <dbReference type="PROSITE" id="PS50943"/>
    </source>
</evidence>
<dbReference type="InterPro" id="IPR012338">
    <property type="entry name" value="Beta-lactam/transpept-like"/>
</dbReference>
<dbReference type="GO" id="GO:0009002">
    <property type="term" value="F:serine-type D-Ala-D-Ala carboxypeptidase activity"/>
    <property type="evidence" value="ECO:0007669"/>
    <property type="project" value="UniProtKB-UniRule"/>
</dbReference>
<keyword evidence="15 16" id="KW-0961">Cell wall biogenesis/degradation</keyword>
<reference evidence="18 19" key="1">
    <citation type="submission" date="2011-11" db="EMBL/GenBank/DDBJ databases">
        <authorList>
            <person name="Weinstock G."/>
            <person name="Sodergren E."/>
            <person name="Clifton S."/>
            <person name="Fulton L."/>
            <person name="Fulton B."/>
            <person name="Courtney L."/>
            <person name="Fronick C."/>
            <person name="Harrison M."/>
            <person name="Strong C."/>
            <person name="Farmer C."/>
            <person name="Delahaunty K."/>
            <person name="Markovic C."/>
            <person name="Hall O."/>
            <person name="Minx P."/>
            <person name="Tomlinson C."/>
            <person name="Mitreva M."/>
            <person name="Hou S."/>
            <person name="Chen J."/>
            <person name="Wollam A."/>
            <person name="Pepin K.H."/>
            <person name="Johnson M."/>
            <person name="Bhonagiri V."/>
            <person name="Zhang X."/>
            <person name="Suruliraj S."/>
            <person name="Warren W."/>
            <person name="Chinwalla A."/>
            <person name="Mardis E.R."/>
            <person name="Wilson R.K."/>
        </authorList>
    </citation>
    <scope>NUCLEOTIDE SEQUENCE [LARGE SCALE GENOMIC DNA]</scope>
    <source>
        <strain evidence="18 19">YIT 11816</strain>
    </source>
</reference>
<comment type="subcellular location">
    <subcellularLocation>
        <location evidence="16">Cell inner membrane</location>
        <topology evidence="16">Single-pass membrane protein</topology>
    </subcellularLocation>
    <subcellularLocation>
        <location evidence="1">Membrane</location>
    </subcellularLocation>
</comment>
<dbReference type="PANTHER" id="PTHR30627">
    <property type="entry name" value="PEPTIDOGLYCAN D,D-TRANSPEPTIDASE"/>
    <property type="match status" value="1"/>
</dbReference>
<keyword evidence="14 16" id="KW-0131">Cell cycle</keyword>
<dbReference type="Gene3D" id="3.30.450.330">
    <property type="match status" value="1"/>
</dbReference>
<evidence type="ECO:0000256" key="10">
    <source>
        <dbReference type="ARBA" id="ARBA00022984"/>
    </source>
</evidence>
<dbReference type="RefSeq" id="WP_008541215.1">
    <property type="nucleotide sequence ID" value="NZ_JH604899.1"/>
</dbReference>
<dbReference type="GO" id="GO:0009252">
    <property type="term" value="P:peptidoglycan biosynthetic process"/>
    <property type="evidence" value="ECO:0007669"/>
    <property type="project" value="UniProtKB-UniRule"/>
</dbReference>
<dbReference type="EMBL" id="AFBQ01000077">
    <property type="protein sequence ID" value="EHY31988.1"/>
    <property type="molecule type" value="Genomic_DNA"/>
</dbReference>
<dbReference type="PATRIC" id="fig|762967.3.peg.505"/>
<protein>
    <recommendedName>
        <fullName evidence="16">Peptidoglycan D,D-transpeptidase FtsI</fullName>
        <ecNumber evidence="16">3.4.16.4</ecNumber>
    </recommendedName>
    <alternativeName>
        <fullName evidence="16">Penicillin-binding protein 3</fullName>
        <shortName evidence="16">PBP-3</shortName>
    </alternativeName>
</protein>
<dbReference type="STRING" id="762967.HMPREF9440_00621"/>
<organism evidence="18 19">
    <name type="scientific">Sutterella parvirubra YIT 11816</name>
    <dbReference type="NCBI Taxonomy" id="762967"/>
    <lineage>
        <taxon>Bacteria</taxon>
        <taxon>Pseudomonadati</taxon>
        <taxon>Pseudomonadota</taxon>
        <taxon>Betaproteobacteria</taxon>
        <taxon>Burkholderiales</taxon>
        <taxon>Sutterellaceae</taxon>
        <taxon>Sutterella</taxon>
    </lineage>
</organism>
<keyword evidence="2 16" id="KW-1003">Cell membrane</keyword>
<evidence type="ECO:0000256" key="5">
    <source>
        <dbReference type="ARBA" id="ARBA00022645"/>
    </source>
</evidence>
<keyword evidence="7 16" id="KW-0812">Transmembrane</keyword>
<evidence type="ECO:0000256" key="16">
    <source>
        <dbReference type="HAMAP-Rule" id="MF_02080"/>
    </source>
</evidence>
<dbReference type="HOGENOM" id="CLU_009289_6_2_4"/>
<evidence type="ECO:0000313" key="19">
    <source>
        <dbReference type="Proteomes" id="UP000004956"/>
    </source>
</evidence>
<dbReference type="InterPro" id="IPR050515">
    <property type="entry name" value="Beta-lactam/transpept"/>
</dbReference>
<evidence type="ECO:0000256" key="4">
    <source>
        <dbReference type="ARBA" id="ARBA00022618"/>
    </source>
</evidence>
<keyword evidence="5 16" id="KW-0121">Carboxypeptidase</keyword>
<dbReference type="InterPro" id="IPR001460">
    <property type="entry name" value="PCN-bd_Tpept"/>
</dbReference>
<dbReference type="Gene3D" id="3.90.1310.10">
    <property type="entry name" value="Penicillin-binding protein 2a (Domain 2)"/>
    <property type="match status" value="1"/>
</dbReference>
<gene>
    <name evidence="16" type="primary">ftsI</name>
    <name evidence="18" type="ORF">HMPREF9440_00621</name>
</gene>
<proteinExistence type="inferred from homology"/>
<feature type="transmembrane region" description="Helical" evidence="16">
    <location>
        <begin position="72"/>
        <end position="90"/>
    </location>
</feature>
<evidence type="ECO:0000256" key="14">
    <source>
        <dbReference type="ARBA" id="ARBA00023306"/>
    </source>
</evidence>
<keyword evidence="10 16" id="KW-0573">Peptidoglycan synthesis</keyword>
<keyword evidence="9 16" id="KW-0133">Cell shape</keyword>
<dbReference type="InterPro" id="IPR005311">
    <property type="entry name" value="PBP_dimer"/>
</dbReference>
<dbReference type="GO" id="GO:0008955">
    <property type="term" value="F:peptidoglycan glycosyltransferase activity"/>
    <property type="evidence" value="ECO:0007669"/>
    <property type="project" value="InterPro"/>
</dbReference>
<dbReference type="HAMAP" id="MF_02080">
    <property type="entry name" value="FtsI_transpept"/>
    <property type="match status" value="1"/>
</dbReference>
<keyword evidence="12 16" id="KW-0472">Membrane</keyword>
<dbReference type="SUPFAM" id="SSF56601">
    <property type="entry name" value="beta-lactamase/transpeptidase-like"/>
    <property type="match status" value="1"/>
</dbReference>